<name>A0A0B5AIJ0_9BACL</name>
<dbReference type="AlphaFoldDB" id="A0A0B5AIJ0"/>
<dbReference type="InterPro" id="IPR002347">
    <property type="entry name" value="SDR_fam"/>
</dbReference>
<gene>
    <name evidence="1" type="ORF">JMA_05340</name>
</gene>
<protein>
    <recommendedName>
        <fullName evidence="3">Short-chain dehydrogenase</fullName>
    </recommendedName>
</protein>
<dbReference type="PANTHER" id="PTHR43431">
    <property type="entry name" value="OXIDOREDUCTASE, SHORT CHAIN DEHYDROGENASE/REDUCTASE FAMILY (AFU_ORTHOLOGUE AFUA_5G14000)"/>
    <property type="match status" value="1"/>
</dbReference>
<evidence type="ECO:0000313" key="2">
    <source>
        <dbReference type="Proteomes" id="UP000031449"/>
    </source>
</evidence>
<dbReference type="BioCyc" id="JESP1508404:G14D9-9751-MONOMER"/>
<proteinExistence type="predicted"/>
<dbReference type="PANTHER" id="PTHR43431:SF1">
    <property type="entry name" value="OS08G0476300 PROTEIN"/>
    <property type="match status" value="1"/>
</dbReference>
<sequence>MADKVICIIGTGPGIGLSAARKFGQKGYAVALVARNEEKLSHYADQLKEEGIEAIAVQGNVLANESIRKAVQHTYDTFGRIDAMLYNAFTFRNELPSEMDPIEFASDLQVDVIGALAAYKAVLPFLQEGSSILFTGGGLGVKPMKKFTSVSVGKAAIRALALAIHQELKGQNIYAGTLTINGFVKENTHFSPDHIAEKLVEMTEKQDQPEWTFDRK</sequence>
<dbReference type="InterPro" id="IPR036291">
    <property type="entry name" value="NAD(P)-bd_dom_sf"/>
</dbReference>
<organism evidence="1 2">
    <name type="scientific">Jeotgalibacillus malaysiensis</name>
    <dbReference type="NCBI Taxonomy" id="1508404"/>
    <lineage>
        <taxon>Bacteria</taxon>
        <taxon>Bacillati</taxon>
        <taxon>Bacillota</taxon>
        <taxon>Bacilli</taxon>
        <taxon>Bacillales</taxon>
        <taxon>Caryophanaceae</taxon>
        <taxon>Jeotgalibacillus</taxon>
    </lineage>
</organism>
<dbReference type="KEGG" id="jeo:JMA_05340"/>
<keyword evidence="2" id="KW-1185">Reference proteome</keyword>
<evidence type="ECO:0000313" key="1">
    <source>
        <dbReference type="EMBL" id="AJD89851.1"/>
    </source>
</evidence>
<reference evidence="1 2" key="1">
    <citation type="submission" date="2014-08" db="EMBL/GenBank/DDBJ databases">
        <title>Complete genome of a marine bacteria Jeotgalibacillus malaysiensis.</title>
        <authorList>
            <person name="Yaakop A.S."/>
            <person name="Chan K.-G."/>
            <person name="Goh K.M."/>
        </authorList>
    </citation>
    <scope>NUCLEOTIDE SEQUENCE [LARGE SCALE GENOMIC DNA]</scope>
    <source>
        <strain evidence="1 2">D5</strain>
    </source>
</reference>
<accession>A0A0B5AIJ0</accession>
<dbReference type="EMBL" id="CP009416">
    <property type="protein sequence ID" value="AJD89851.1"/>
    <property type="molecule type" value="Genomic_DNA"/>
</dbReference>
<evidence type="ECO:0008006" key="3">
    <source>
        <dbReference type="Google" id="ProtNLM"/>
    </source>
</evidence>
<dbReference type="Gene3D" id="3.40.50.720">
    <property type="entry name" value="NAD(P)-binding Rossmann-like Domain"/>
    <property type="match status" value="1"/>
</dbReference>
<dbReference type="Proteomes" id="UP000031449">
    <property type="component" value="Chromosome"/>
</dbReference>
<dbReference type="SUPFAM" id="SSF51735">
    <property type="entry name" value="NAD(P)-binding Rossmann-fold domains"/>
    <property type="match status" value="1"/>
</dbReference>
<dbReference type="CDD" id="cd05233">
    <property type="entry name" value="SDR_c"/>
    <property type="match status" value="1"/>
</dbReference>
<dbReference type="Pfam" id="PF00106">
    <property type="entry name" value="adh_short"/>
    <property type="match status" value="1"/>
</dbReference>
<dbReference type="STRING" id="1508404.JMA_05340"/>
<dbReference type="HOGENOM" id="CLU_010194_17_2_9"/>